<dbReference type="Pfam" id="PF10722">
    <property type="entry name" value="YbjN"/>
    <property type="match status" value="1"/>
</dbReference>
<dbReference type="AlphaFoldDB" id="A0A9N8ENH4"/>
<gene>
    <name evidence="2" type="ORF">SEMRO_1285_G259320.1</name>
</gene>
<sequence length="295" mass="31451">MEAPAPTSEISIPDVAVEPEKMTEGTEDTTEASTQHSDSVAEEEKDSAEKTEEEVGENTEEDAAEKAEEEAVDAEAPTEEAATEESGMGELAQLLAGAVMRAAQEASGDEVSSPAAAGLGGLVEQLATTTSDEGPMLRTTKAGLDELGLKYELQEPGENARSRTIVFGMNCKVGLSRVVIATEEADKKFHFYIKAPASVPEDKRTQAALFITWVNYGLSIGNFEMDLSDGEVRFKSSNHLLGSELSTEMVGHTVALCVKMIDQFFPGLMGVVYGGKDPKDAHDECMNGGRIAHAQ</sequence>
<evidence type="ECO:0000256" key="1">
    <source>
        <dbReference type="SAM" id="MobiDB-lite"/>
    </source>
</evidence>
<comment type="caution">
    <text evidence="2">The sequence shown here is derived from an EMBL/GenBank/DDBJ whole genome shotgun (WGS) entry which is preliminary data.</text>
</comment>
<dbReference type="OrthoDB" id="10386719at2759"/>
<dbReference type="InterPro" id="IPR019660">
    <property type="entry name" value="Put_sensory_transdc_reg_YbjN"/>
</dbReference>
<feature type="region of interest" description="Disordered" evidence="1">
    <location>
        <begin position="1"/>
        <end position="86"/>
    </location>
</feature>
<dbReference type="Proteomes" id="UP001153069">
    <property type="component" value="Unassembled WGS sequence"/>
</dbReference>
<dbReference type="EMBL" id="CAICTM010001283">
    <property type="protein sequence ID" value="CAB9522269.1"/>
    <property type="molecule type" value="Genomic_DNA"/>
</dbReference>
<reference evidence="2" key="1">
    <citation type="submission" date="2020-06" db="EMBL/GenBank/DDBJ databases">
        <authorList>
            <consortium name="Plant Systems Biology data submission"/>
        </authorList>
    </citation>
    <scope>NUCLEOTIDE SEQUENCE</scope>
    <source>
        <strain evidence="2">D6</strain>
    </source>
</reference>
<accession>A0A9N8ENH4</accession>
<evidence type="ECO:0000313" key="2">
    <source>
        <dbReference type="EMBL" id="CAB9522269.1"/>
    </source>
</evidence>
<organism evidence="2 3">
    <name type="scientific">Seminavis robusta</name>
    <dbReference type="NCBI Taxonomy" id="568900"/>
    <lineage>
        <taxon>Eukaryota</taxon>
        <taxon>Sar</taxon>
        <taxon>Stramenopiles</taxon>
        <taxon>Ochrophyta</taxon>
        <taxon>Bacillariophyta</taxon>
        <taxon>Bacillariophyceae</taxon>
        <taxon>Bacillariophycidae</taxon>
        <taxon>Naviculales</taxon>
        <taxon>Naviculaceae</taxon>
        <taxon>Seminavis</taxon>
    </lineage>
</organism>
<proteinExistence type="predicted"/>
<name>A0A9N8ENH4_9STRA</name>
<evidence type="ECO:0000313" key="3">
    <source>
        <dbReference type="Proteomes" id="UP001153069"/>
    </source>
</evidence>
<protein>
    <submittedName>
        <fullName evidence="2">Pfam:DUF1790</fullName>
    </submittedName>
</protein>
<feature type="compositionally biased region" description="Acidic residues" evidence="1">
    <location>
        <begin position="40"/>
        <end position="83"/>
    </location>
</feature>
<keyword evidence="3" id="KW-1185">Reference proteome</keyword>